<keyword evidence="6 8" id="KW-0326">Glycosidase</keyword>
<dbReference type="Proteomes" id="UP000444721">
    <property type="component" value="Unassembled WGS sequence"/>
</dbReference>
<keyword evidence="7 8" id="KW-0624">Polysaccharide degradation</keyword>
<evidence type="ECO:0000256" key="2">
    <source>
        <dbReference type="ARBA" id="ARBA00005652"/>
    </source>
</evidence>
<keyword evidence="10" id="KW-1185">Reference proteome</keyword>
<dbReference type="Pfam" id="PF01373">
    <property type="entry name" value="Glyco_hydro_14"/>
    <property type="match status" value="1"/>
</dbReference>
<dbReference type="VEuPathDB" id="AmoebaDB:NfTy_087320"/>
<dbReference type="InterPro" id="IPR018238">
    <property type="entry name" value="Glyco_hydro_14_CS"/>
</dbReference>
<evidence type="ECO:0000313" key="9">
    <source>
        <dbReference type="EMBL" id="KAF0971984.1"/>
    </source>
</evidence>
<dbReference type="InterPro" id="IPR017853">
    <property type="entry name" value="GH"/>
</dbReference>
<dbReference type="GeneID" id="68116895"/>
<dbReference type="PANTHER" id="PTHR31352">
    <property type="entry name" value="BETA-AMYLASE 1, CHLOROPLASTIC"/>
    <property type="match status" value="1"/>
</dbReference>
<sequence>MPLNTVNNDGSLNNPSQIRANLQKVKSVGTDGIMIDVWWGICEQNAPQSYNFTAYQQLFTMCQQIGLKVEPVMSFHQCGTNIGDAAYIPLPKWVLQVGQFNPDIFYTDQNGHRDREYLSLGVDHVAVFPTSVPGKNRTAVDIYSDFMTAFRNTFSSFIQSGVIDVIEIGLGPAGEMRYPSYQLQNNLWSFPGIGAFQCYDKYMLNNLAQAARNVGHPEWGTAGPNDAGYYNSMPYQTGFFSDSTYNNYASNYGQFFLNWYSGMLIQHGSAILQQARSIFGKNVKLAGKIAGIHWWYFTDSHAAELTAGYYNLPSYDGYGAIAQMFSQYDVDFEFTCMEMIDSQQPSNCACGPEELVALTRSTAWKYGLDYGGENALDIEGNTQANEQIVKQASSNGKTISGFTYLRMSDTLLNSSYNFNIYAQLVNQLHNLEFLEGHSKKLSMLIQELKKNTRIS</sequence>
<dbReference type="SUPFAM" id="SSF51445">
    <property type="entry name" value="(Trans)glycosidases"/>
    <property type="match status" value="1"/>
</dbReference>
<gene>
    <name evidence="9" type="ORF">FDP41_009680</name>
</gene>
<dbReference type="RefSeq" id="XP_044556699.1">
    <property type="nucleotide sequence ID" value="XM_044713664.1"/>
</dbReference>
<evidence type="ECO:0000256" key="5">
    <source>
        <dbReference type="ARBA" id="ARBA00023277"/>
    </source>
</evidence>
<evidence type="ECO:0000256" key="8">
    <source>
        <dbReference type="RuleBase" id="RU000509"/>
    </source>
</evidence>
<comment type="caution">
    <text evidence="9">The sequence shown here is derived from an EMBL/GenBank/DDBJ whole genome shotgun (WGS) entry which is preliminary data.</text>
</comment>
<evidence type="ECO:0000256" key="3">
    <source>
        <dbReference type="ARBA" id="ARBA00012594"/>
    </source>
</evidence>
<dbReference type="EC" id="3.2.1.2" evidence="3 8"/>
<keyword evidence="5 8" id="KW-0119">Carbohydrate metabolism</keyword>
<keyword evidence="4 8" id="KW-0378">Hydrolase</keyword>
<dbReference type="EMBL" id="VFQX01000072">
    <property type="protein sequence ID" value="KAF0971984.1"/>
    <property type="molecule type" value="Genomic_DNA"/>
</dbReference>
<dbReference type="GO" id="GO:0016161">
    <property type="term" value="F:beta-amylase activity"/>
    <property type="evidence" value="ECO:0007669"/>
    <property type="project" value="UniProtKB-EC"/>
</dbReference>
<dbReference type="Gene3D" id="3.20.20.80">
    <property type="entry name" value="Glycosidases"/>
    <property type="match status" value="1"/>
</dbReference>
<evidence type="ECO:0000256" key="6">
    <source>
        <dbReference type="ARBA" id="ARBA00023295"/>
    </source>
</evidence>
<dbReference type="OrthoDB" id="1660156at2759"/>
<organism evidence="9 10">
    <name type="scientific">Naegleria fowleri</name>
    <name type="common">Brain eating amoeba</name>
    <dbReference type="NCBI Taxonomy" id="5763"/>
    <lineage>
        <taxon>Eukaryota</taxon>
        <taxon>Discoba</taxon>
        <taxon>Heterolobosea</taxon>
        <taxon>Tetramitia</taxon>
        <taxon>Eutetramitia</taxon>
        <taxon>Vahlkampfiidae</taxon>
        <taxon>Naegleria</taxon>
    </lineage>
</organism>
<accession>A0A6A5BD32</accession>
<proteinExistence type="inferred from homology"/>
<comment type="similarity">
    <text evidence="2 8">Belongs to the glycosyl hydrolase 14 family.</text>
</comment>
<evidence type="ECO:0000313" key="10">
    <source>
        <dbReference type="Proteomes" id="UP000444721"/>
    </source>
</evidence>
<dbReference type="InterPro" id="IPR001554">
    <property type="entry name" value="Glyco_hydro_14"/>
</dbReference>
<dbReference type="PANTHER" id="PTHR31352:SF1">
    <property type="entry name" value="BETA-AMYLASE 3, CHLOROPLASTIC"/>
    <property type="match status" value="1"/>
</dbReference>
<dbReference type="PROSITE" id="PS00679">
    <property type="entry name" value="BETA_AMYLASE_2"/>
    <property type="match status" value="1"/>
</dbReference>
<protein>
    <recommendedName>
        <fullName evidence="3 8">Beta-amylase</fullName>
        <ecNumber evidence="3 8">3.2.1.2</ecNumber>
    </recommendedName>
</protein>
<evidence type="ECO:0000256" key="1">
    <source>
        <dbReference type="ARBA" id="ARBA00000546"/>
    </source>
</evidence>
<dbReference type="AlphaFoldDB" id="A0A6A5BD32"/>
<dbReference type="GO" id="GO:0000272">
    <property type="term" value="P:polysaccharide catabolic process"/>
    <property type="evidence" value="ECO:0007669"/>
    <property type="project" value="UniProtKB-KW"/>
</dbReference>
<dbReference type="VEuPathDB" id="AmoebaDB:FDP41_009680"/>
<name>A0A6A5BD32_NAEFO</name>
<evidence type="ECO:0000256" key="7">
    <source>
        <dbReference type="ARBA" id="ARBA00023326"/>
    </source>
</evidence>
<dbReference type="VEuPathDB" id="AmoebaDB:NF0099680"/>
<dbReference type="PRINTS" id="PR00750">
    <property type="entry name" value="BETAAMYLASE"/>
</dbReference>
<comment type="catalytic activity">
    <reaction evidence="1 8">
        <text>Hydrolysis of (1-&gt;4)-alpha-D-glucosidic linkages in polysaccharides so as to remove successive maltose units from the non-reducing ends of the chains.</text>
        <dbReference type="EC" id="3.2.1.2"/>
    </reaction>
</comment>
<evidence type="ECO:0000256" key="4">
    <source>
        <dbReference type="ARBA" id="ARBA00022801"/>
    </source>
</evidence>
<reference evidence="9 10" key="1">
    <citation type="journal article" date="2019" name="Sci. Rep.">
        <title>Nanopore sequencing improves the draft genome of the human pathogenic amoeba Naegleria fowleri.</title>
        <authorList>
            <person name="Liechti N."/>
            <person name="Schurch N."/>
            <person name="Bruggmann R."/>
            <person name="Wittwer M."/>
        </authorList>
    </citation>
    <scope>NUCLEOTIDE SEQUENCE [LARGE SCALE GENOMIC DNA]</scope>
    <source>
        <strain evidence="9 10">ATCC 30894</strain>
    </source>
</reference>
<dbReference type="OMA" id="TADNMKF"/>